<keyword evidence="1" id="KW-0175">Coiled coil</keyword>
<accession>A0ABS3H2Q7</accession>
<protein>
    <submittedName>
        <fullName evidence="2">Uncharacterized protein</fullName>
    </submittedName>
</protein>
<organism evidence="2 3">
    <name type="scientific">Candidatus Enterococcus ikei</name>
    <dbReference type="NCBI Taxonomy" id="2815326"/>
    <lineage>
        <taxon>Bacteria</taxon>
        <taxon>Bacillati</taxon>
        <taxon>Bacillota</taxon>
        <taxon>Bacilli</taxon>
        <taxon>Lactobacillales</taxon>
        <taxon>Enterococcaceae</taxon>
        <taxon>Enterococcus</taxon>
    </lineage>
</organism>
<proteinExistence type="predicted"/>
<reference evidence="2 3" key="1">
    <citation type="submission" date="2021-03" db="EMBL/GenBank/DDBJ databases">
        <title>Enterococcal diversity collection.</title>
        <authorList>
            <person name="Gilmore M.S."/>
            <person name="Schwartzman J."/>
            <person name="Van Tyne D."/>
            <person name="Martin M."/>
            <person name="Earl A.M."/>
            <person name="Manson A.L."/>
            <person name="Straub T."/>
            <person name="Salamzade R."/>
            <person name="Saavedra J."/>
            <person name="Lebreton F."/>
            <person name="Prichula J."/>
            <person name="Schaufler K."/>
            <person name="Gaca A."/>
            <person name="Sgardioli B."/>
            <person name="Wagenaar J."/>
            <person name="Strong T."/>
        </authorList>
    </citation>
    <scope>NUCLEOTIDE SEQUENCE [LARGE SCALE GENOMIC DNA]</scope>
    <source>
        <strain evidence="2 3">DIV0869a</strain>
    </source>
</reference>
<dbReference type="Proteomes" id="UP000664632">
    <property type="component" value="Unassembled WGS sequence"/>
</dbReference>
<comment type="caution">
    <text evidence="2">The sequence shown here is derived from an EMBL/GenBank/DDBJ whole genome shotgun (WGS) entry which is preliminary data.</text>
</comment>
<keyword evidence="3" id="KW-1185">Reference proteome</keyword>
<name>A0ABS3H2Q7_9ENTE</name>
<dbReference type="EMBL" id="JAFLWD010000049">
    <property type="protein sequence ID" value="MBO0441808.1"/>
    <property type="molecule type" value="Genomic_DNA"/>
</dbReference>
<sequence length="405" mass="47002">MNETEHNPQKQGRKIIKKYILHQKVNPRLLGVELFNRHIATPHEAYLSCKLIFKKDVRSLRELEQIAQKIQETWTEKNDELLINKINVFTSPAYIVLTFTIGFFEQEQVRLLRTIKEYVKELIESYDNIVKQEQEAEFKRKEAEIDGILEKCSQLTKKMEGLEDRLIKNESIVLGSGELLKNELTKVSQTIQEQMTQAEYKMKDIQKHSENKEYTIMETKPIEETADVVKKNSPVPKLTLKQSKQVSKGLKIKNGMPIRLAQKPVLKRNTTKTSTFKGPVSKFELAVLKCFTESEELSKKRMIPKKQFLLLKAKVEFIDYLWMLLELEGKEEIIIAGKLSCRELIKELGQFMETVEKIAAGPTILNYWVYCSQDLLIKLEGYGALKDFLSNSLKINNNMILVNEV</sequence>
<feature type="coiled-coil region" evidence="1">
    <location>
        <begin position="131"/>
        <end position="165"/>
    </location>
</feature>
<gene>
    <name evidence="2" type="ORF">JZO69_15685</name>
</gene>
<evidence type="ECO:0000313" key="3">
    <source>
        <dbReference type="Proteomes" id="UP000664632"/>
    </source>
</evidence>
<evidence type="ECO:0000256" key="1">
    <source>
        <dbReference type="SAM" id="Coils"/>
    </source>
</evidence>
<evidence type="ECO:0000313" key="2">
    <source>
        <dbReference type="EMBL" id="MBO0441808.1"/>
    </source>
</evidence>
<dbReference type="RefSeq" id="WP_207113764.1">
    <property type="nucleotide sequence ID" value="NZ_JAFLWD010000049.1"/>
</dbReference>